<dbReference type="InterPro" id="IPR027417">
    <property type="entry name" value="P-loop_NTPase"/>
</dbReference>
<gene>
    <name evidence="5" type="ORF">OJ997_26265</name>
</gene>
<dbReference type="AlphaFoldDB" id="A0A9X3NCB4"/>
<evidence type="ECO:0000259" key="4">
    <source>
        <dbReference type="SMART" id="SM00962"/>
    </source>
</evidence>
<dbReference type="SUPFAM" id="SSF52540">
    <property type="entry name" value="P-loop containing nucleoside triphosphate hydrolases"/>
    <property type="match status" value="1"/>
</dbReference>
<feature type="domain" description="SRP54-type proteins GTP-binding" evidence="4">
    <location>
        <begin position="305"/>
        <end position="485"/>
    </location>
</feature>
<feature type="compositionally biased region" description="Pro residues" evidence="3">
    <location>
        <begin position="228"/>
        <end position="244"/>
    </location>
</feature>
<dbReference type="GO" id="GO:0006614">
    <property type="term" value="P:SRP-dependent cotranslational protein targeting to membrane"/>
    <property type="evidence" value="ECO:0007669"/>
    <property type="project" value="InterPro"/>
</dbReference>
<keyword evidence="2" id="KW-0342">GTP-binding</keyword>
<keyword evidence="6" id="KW-1185">Reference proteome</keyword>
<sequence>MEASTSHTADDVKTFRGRSLEELLPQIRAELGPDAIVLRRREGRDKKAGGFFQRPFVEVDARAPHADERPLEIRSDRATAEGLSSPAVQALFEQATPFADALAAAARDSRMEQDTFSASFTAQPAPAPDPEPAEPPRRMRERAAEPEPPAEPASGAGLYGPQPNASAIEFASPQPTSEEPVPEPVAPPPPPVAAEPVAPPPVVEEPAPVAATPEPEPEEPAPAALEIPPAPVPAARPSGVPRPPSADAAEDRLIAAGISHALAADVVAEAVVHGLPFSAPRNMKRLVRAAFARRIPTTSALGPGPRTIAIVGGGGSGKSSAVAHLAAVYAAAGADVAVIELRGNGSLSNRLQPLGVGVIAAANADQATERLGAREPLITLIDTPATGPSTKPADVKALAADLKALGAEVHMALPATISSAAAGEVAAALAPLVPSHVALTHADETSRPGAPLELALAAGRPLSYVCSREGAAPADPGALAAQLLP</sequence>
<keyword evidence="1" id="KW-0547">Nucleotide-binding</keyword>
<dbReference type="GO" id="GO:0005525">
    <property type="term" value="F:GTP binding"/>
    <property type="evidence" value="ECO:0007669"/>
    <property type="project" value="UniProtKB-KW"/>
</dbReference>
<dbReference type="EMBL" id="JAPDDP010000062">
    <property type="protein sequence ID" value="MDA0183838.1"/>
    <property type="molecule type" value="Genomic_DNA"/>
</dbReference>
<evidence type="ECO:0000256" key="3">
    <source>
        <dbReference type="SAM" id="MobiDB-lite"/>
    </source>
</evidence>
<proteinExistence type="predicted"/>
<evidence type="ECO:0000256" key="1">
    <source>
        <dbReference type="ARBA" id="ARBA00022741"/>
    </source>
</evidence>
<feature type="compositionally biased region" description="Basic and acidic residues" evidence="3">
    <location>
        <begin position="134"/>
        <end position="145"/>
    </location>
</feature>
<dbReference type="SMART" id="SM00962">
    <property type="entry name" value="SRP54"/>
    <property type="match status" value="1"/>
</dbReference>
<evidence type="ECO:0000313" key="6">
    <source>
        <dbReference type="Proteomes" id="UP001147653"/>
    </source>
</evidence>
<comment type="caution">
    <text evidence="5">The sequence shown here is derived from an EMBL/GenBank/DDBJ whole genome shotgun (WGS) entry which is preliminary data.</text>
</comment>
<dbReference type="RefSeq" id="WP_270028252.1">
    <property type="nucleotide sequence ID" value="NZ_JAPDDP010000062.1"/>
</dbReference>
<organism evidence="5 6">
    <name type="scientific">Solirubrobacter phytolaccae</name>
    <dbReference type="NCBI Taxonomy" id="1404360"/>
    <lineage>
        <taxon>Bacteria</taxon>
        <taxon>Bacillati</taxon>
        <taxon>Actinomycetota</taxon>
        <taxon>Thermoleophilia</taxon>
        <taxon>Solirubrobacterales</taxon>
        <taxon>Solirubrobacteraceae</taxon>
        <taxon>Solirubrobacter</taxon>
    </lineage>
</organism>
<feature type="compositionally biased region" description="Pro residues" evidence="3">
    <location>
        <begin position="182"/>
        <end position="203"/>
    </location>
</feature>
<accession>A0A9X3NCB4</accession>
<evidence type="ECO:0000256" key="2">
    <source>
        <dbReference type="ARBA" id="ARBA00023134"/>
    </source>
</evidence>
<dbReference type="Gene3D" id="3.40.50.300">
    <property type="entry name" value="P-loop containing nucleotide triphosphate hydrolases"/>
    <property type="match status" value="1"/>
</dbReference>
<dbReference type="Proteomes" id="UP001147653">
    <property type="component" value="Unassembled WGS sequence"/>
</dbReference>
<reference evidence="5" key="1">
    <citation type="submission" date="2022-10" db="EMBL/GenBank/DDBJ databases">
        <title>The WGS of Solirubrobacter phytolaccae KCTC 29190.</title>
        <authorList>
            <person name="Jiang Z."/>
        </authorList>
    </citation>
    <scope>NUCLEOTIDE SEQUENCE</scope>
    <source>
        <strain evidence="5">KCTC 29190</strain>
    </source>
</reference>
<feature type="region of interest" description="Disordered" evidence="3">
    <location>
        <begin position="63"/>
        <end position="82"/>
    </location>
</feature>
<protein>
    <recommendedName>
        <fullName evidence="4">SRP54-type proteins GTP-binding domain-containing protein</fullName>
    </recommendedName>
</protein>
<dbReference type="InterPro" id="IPR000897">
    <property type="entry name" value="SRP54_GTPase_dom"/>
</dbReference>
<feature type="region of interest" description="Disordered" evidence="3">
    <location>
        <begin position="105"/>
        <end position="247"/>
    </location>
</feature>
<feature type="compositionally biased region" description="Basic and acidic residues" evidence="3">
    <location>
        <begin position="63"/>
        <end position="79"/>
    </location>
</feature>
<feature type="compositionally biased region" description="Low complexity" evidence="3">
    <location>
        <begin position="204"/>
        <end position="213"/>
    </location>
</feature>
<name>A0A9X3NCB4_9ACTN</name>
<evidence type="ECO:0000313" key="5">
    <source>
        <dbReference type="EMBL" id="MDA0183838.1"/>
    </source>
</evidence>